<protein>
    <submittedName>
        <fullName evidence="2">Uncharacterized protein</fullName>
    </submittedName>
</protein>
<dbReference type="EMBL" id="UINC01022293">
    <property type="protein sequence ID" value="SVA91602.1"/>
    <property type="molecule type" value="Genomic_DNA"/>
</dbReference>
<reference evidence="2" key="1">
    <citation type="submission" date="2018-05" db="EMBL/GenBank/DDBJ databases">
        <authorList>
            <person name="Lanie J.A."/>
            <person name="Ng W.-L."/>
            <person name="Kazmierczak K.M."/>
            <person name="Andrzejewski T.M."/>
            <person name="Davidsen T.M."/>
            <person name="Wayne K.J."/>
            <person name="Tettelin H."/>
            <person name="Glass J.I."/>
            <person name="Rusch D."/>
            <person name="Podicherti R."/>
            <person name="Tsui H.-C.T."/>
            <person name="Winkler M.E."/>
        </authorList>
    </citation>
    <scope>NUCLEOTIDE SEQUENCE</scope>
</reference>
<accession>A0A381ZRU6</accession>
<dbReference type="AlphaFoldDB" id="A0A381ZRU6"/>
<keyword evidence="1" id="KW-0812">Transmembrane</keyword>
<organism evidence="2">
    <name type="scientific">marine metagenome</name>
    <dbReference type="NCBI Taxonomy" id="408172"/>
    <lineage>
        <taxon>unclassified sequences</taxon>
        <taxon>metagenomes</taxon>
        <taxon>ecological metagenomes</taxon>
    </lineage>
</organism>
<proteinExistence type="predicted"/>
<feature type="transmembrane region" description="Helical" evidence="1">
    <location>
        <begin position="171"/>
        <end position="192"/>
    </location>
</feature>
<feature type="transmembrane region" description="Helical" evidence="1">
    <location>
        <begin position="43"/>
        <end position="66"/>
    </location>
</feature>
<keyword evidence="1" id="KW-1133">Transmembrane helix</keyword>
<evidence type="ECO:0000313" key="2">
    <source>
        <dbReference type="EMBL" id="SVA91602.1"/>
    </source>
</evidence>
<evidence type="ECO:0000256" key="1">
    <source>
        <dbReference type="SAM" id="Phobius"/>
    </source>
</evidence>
<name>A0A381ZRU6_9ZZZZ</name>
<feature type="transmembrane region" description="Helical" evidence="1">
    <location>
        <begin position="12"/>
        <end position="31"/>
    </location>
</feature>
<gene>
    <name evidence="2" type="ORF">METZ01_LOCUS144456</name>
</gene>
<keyword evidence="1" id="KW-0472">Membrane</keyword>
<feature type="transmembrane region" description="Helical" evidence="1">
    <location>
        <begin position="78"/>
        <end position="100"/>
    </location>
</feature>
<sequence length="202" mass="21880">MATARNRLTISISIYSAFLGSGANLIAVLAQTSHYEVAARVSLVSTVWFCIFGAVGALLVVPISIYHFREDPMKLRDLATWPLLAFGFAVSWPFVTAAFFPVTLHFIVAIENGYGLSVFLSALPDVILRGFNSFFIYGAATIYTGILAGFVFGIGGIIIDAIDVVSDRYSWRYASVGVSIILGVSILCFSIFGPVELLNRFG</sequence>
<feature type="transmembrane region" description="Helical" evidence="1">
    <location>
        <begin position="134"/>
        <end position="159"/>
    </location>
</feature>